<dbReference type="InterPro" id="IPR001412">
    <property type="entry name" value="aa-tRNA-synth_I_CS"/>
</dbReference>
<evidence type="ECO:0000256" key="11">
    <source>
        <dbReference type="HAMAP-Rule" id="MF_00123"/>
    </source>
</evidence>
<dbReference type="Gene3D" id="3.30.1360.70">
    <property type="entry name" value="Arginyl tRNA synthetase N-terminal domain"/>
    <property type="match status" value="1"/>
</dbReference>
<evidence type="ECO:0000256" key="3">
    <source>
        <dbReference type="ARBA" id="ARBA00011245"/>
    </source>
</evidence>
<dbReference type="GO" id="GO:0006420">
    <property type="term" value="P:arginyl-tRNA aminoacylation"/>
    <property type="evidence" value="ECO:0007669"/>
    <property type="project" value="UniProtKB-UniRule"/>
</dbReference>
<evidence type="ECO:0000256" key="9">
    <source>
        <dbReference type="ARBA" id="ARBA00023146"/>
    </source>
</evidence>
<dbReference type="STRING" id="1318617.MGM1_1300"/>
<dbReference type="GO" id="GO:0005524">
    <property type="term" value="F:ATP binding"/>
    <property type="evidence" value="ECO:0007669"/>
    <property type="project" value="UniProtKB-UniRule"/>
</dbReference>
<comment type="catalytic activity">
    <reaction evidence="10 11">
        <text>tRNA(Arg) + L-arginine + ATP = L-arginyl-tRNA(Arg) + AMP + diphosphate</text>
        <dbReference type="Rhea" id="RHEA:20301"/>
        <dbReference type="Rhea" id="RHEA-COMP:9658"/>
        <dbReference type="Rhea" id="RHEA-COMP:9673"/>
        <dbReference type="ChEBI" id="CHEBI:30616"/>
        <dbReference type="ChEBI" id="CHEBI:32682"/>
        <dbReference type="ChEBI" id="CHEBI:33019"/>
        <dbReference type="ChEBI" id="CHEBI:78442"/>
        <dbReference type="ChEBI" id="CHEBI:78513"/>
        <dbReference type="ChEBI" id="CHEBI:456215"/>
        <dbReference type="EC" id="6.1.1.19"/>
    </reaction>
</comment>
<evidence type="ECO:0000256" key="12">
    <source>
        <dbReference type="RuleBase" id="RU363038"/>
    </source>
</evidence>
<dbReference type="InterPro" id="IPR001278">
    <property type="entry name" value="Arg-tRNA-ligase"/>
</dbReference>
<evidence type="ECO:0000256" key="6">
    <source>
        <dbReference type="ARBA" id="ARBA00022741"/>
    </source>
</evidence>
<dbReference type="Proteomes" id="UP000030066">
    <property type="component" value="Chromosome"/>
</dbReference>
<dbReference type="Pfam" id="PF00750">
    <property type="entry name" value="tRNA-synt_1d"/>
    <property type="match status" value="1"/>
</dbReference>
<dbReference type="InterPro" id="IPR009080">
    <property type="entry name" value="tRNAsynth_Ia_anticodon-bd"/>
</dbReference>
<comment type="subcellular location">
    <subcellularLocation>
        <location evidence="1 11">Cytoplasm</location>
    </subcellularLocation>
</comment>
<evidence type="ECO:0000256" key="5">
    <source>
        <dbReference type="ARBA" id="ARBA00022598"/>
    </source>
</evidence>
<dbReference type="Pfam" id="PF05746">
    <property type="entry name" value="DALR_1"/>
    <property type="match status" value="1"/>
</dbReference>
<dbReference type="Gene3D" id="3.40.50.620">
    <property type="entry name" value="HUPs"/>
    <property type="match status" value="1"/>
</dbReference>
<keyword evidence="16" id="KW-1185">Reference proteome</keyword>
<name>A0A097SSD8_9BACT</name>
<dbReference type="CDD" id="cd00671">
    <property type="entry name" value="ArgRS_core"/>
    <property type="match status" value="1"/>
</dbReference>
<feature type="short sequence motif" description="'HIGH' region" evidence="11">
    <location>
        <begin position="141"/>
        <end position="151"/>
    </location>
</feature>
<dbReference type="PANTHER" id="PTHR11956:SF5">
    <property type="entry name" value="ARGININE--TRNA LIGASE, CYTOPLASMIC"/>
    <property type="match status" value="1"/>
</dbReference>
<dbReference type="PANTHER" id="PTHR11956">
    <property type="entry name" value="ARGINYL-TRNA SYNTHETASE"/>
    <property type="match status" value="1"/>
</dbReference>
<dbReference type="InterPro" id="IPR036695">
    <property type="entry name" value="Arg-tRNA-synth_N_sf"/>
</dbReference>
<reference evidence="15 16" key="1">
    <citation type="journal article" date="2014" name="PLoS ONE">
        <title>An emerging Mycoplasma associated with trichomoniasis, vaginal infection and disease.</title>
        <authorList>
            <consortium name="Vaginal Microbiome Consortium"/>
            <person name="Fettweis J.M."/>
            <person name="Serrano M.G."/>
            <person name="Huang B."/>
            <person name="Brooks J.P."/>
            <person name="Glascock A.L."/>
            <person name="Sheth N.U."/>
            <person name="Strauss J.F.III."/>
            <person name="Jefferson K.K."/>
            <person name="Buck G.A."/>
        </authorList>
    </citation>
    <scope>NUCLEOTIDE SEQUENCE [LARGE SCALE GENOMIC DNA]</scope>
    <source>
        <strain evidence="15 16">VCU_M1</strain>
    </source>
</reference>
<dbReference type="GO" id="GO:0005737">
    <property type="term" value="C:cytoplasm"/>
    <property type="evidence" value="ECO:0007669"/>
    <property type="project" value="UniProtKB-SubCell"/>
</dbReference>
<gene>
    <name evidence="11 15" type="primary">argS</name>
    <name evidence="15" type="ORF">MGM1_1300</name>
</gene>
<comment type="subunit">
    <text evidence="3 11">Monomer.</text>
</comment>
<comment type="similarity">
    <text evidence="2 11 12">Belongs to the class-I aminoacyl-tRNA synthetase family.</text>
</comment>
<keyword evidence="6 11" id="KW-0547">Nucleotide-binding</keyword>
<dbReference type="SUPFAM" id="SSF47323">
    <property type="entry name" value="Anticodon-binding domain of a subclass of class I aminoacyl-tRNA synthetases"/>
    <property type="match status" value="1"/>
</dbReference>
<keyword evidence="5 11" id="KW-0436">Ligase</keyword>
<keyword evidence="7 11" id="KW-0067">ATP-binding</keyword>
<dbReference type="GO" id="GO:0004814">
    <property type="term" value="F:arginine-tRNA ligase activity"/>
    <property type="evidence" value="ECO:0007669"/>
    <property type="project" value="UniProtKB-UniRule"/>
</dbReference>
<evidence type="ECO:0000259" key="13">
    <source>
        <dbReference type="SMART" id="SM00836"/>
    </source>
</evidence>
<dbReference type="KEGG" id="mgj:MGM1_1300"/>
<dbReference type="PROSITE" id="PS00178">
    <property type="entry name" value="AA_TRNA_LIGASE_I"/>
    <property type="match status" value="1"/>
</dbReference>
<evidence type="ECO:0000313" key="15">
    <source>
        <dbReference type="EMBL" id="AIV03517.1"/>
    </source>
</evidence>
<keyword evidence="4 11" id="KW-0963">Cytoplasm</keyword>
<feature type="domain" description="DALR anticodon binding" evidence="13">
    <location>
        <begin position="456"/>
        <end position="573"/>
    </location>
</feature>
<evidence type="ECO:0000256" key="10">
    <source>
        <dbReference type="ARBA" id="ARBA00049339"/>
    </source>
</evidence>
<dbReference type="SMART" id="SM00836">
    <property type="entry name" value="DALR_1"/>
    <property type="match status" value="1"/>
</dbReference>
<keyword evidence="8 11" id="KW-0648">Protein biosynthesis</keyword>
<dbReference type="AlphaFoldDB" id="A0A097SSD8"/>
<dbReference type="HAMAP" id="MF_00123">
    <property type="entry name" value="Arg_tRNA_synth"/>
    <property type="match status" value="1"/>
</dbReference>
<dbReference type="InterPro" id="IPR008909">
    <property type="entry name" value="DALR_anticod-bd"/>
</dbReference>
<dbReference type="InterPro" id="IPR014729">
    <property type="entry name" value="Rossmann-like_a/b/a_fold"/>
</dbReference>
<evidence type="ECO:0000259" key="14">
    <source>
        <dbReference type="SMART" id="SM01016"/>
    </source>
</evidence>
<dbReference type="Pfam" id="PF03485">
    <property type="entry name" value="Arg_tRNA_synt_N"/>
    <property type="match status" value="1"/>
</dbReference>
<feature type="domain" description="Arginyl tRNA synthetase N-terminal" evidence="14">
    <location>
        <begin position="20"/>
        <end position="105"/>
    </location>
</feature>
<dbReference type="HOGENOM" id="CLU_006406_0_1_14"/>
<dbReference type="SMART" id="SM01016">
    <property type="entry name" value="Arg_tRNA_synt_N"/>
    <property type="match status" value="1"/>
</dbReference>
<evidence type="ECO:0000256" key="8">
    <source>
        <dbReference type="ARBA" id="ARBA00022917"/>
    </source>
</evidence>
<dbReference type="eggNOG" id="COG0018">
    <property type="taxonomic scope" value="Bacteria"/>
</dbReference>
<dbReference type="PRINTS" id="PR01038">
    <property type="entry name" value="TRNASYNTHARG"/>
</dbReference>
<evidence type="ECO:0000256" key="2">
    <source>
        <dbReference type="ARBA" id="ARBA00005594"/>
    </source>
</evidence>
<evidence type="ECO:0000256" key="1">
    <source>
        <dbReference type="ARBA" id="ARBA00004496"/>
    </source>
</evidence>
<dbReference type="EC" id="6.1.1.19" evidence="11"/>
<organism evidence="15 16">
    <name type="scientific">Candidatus Malacoplasma girerdii</name>
    <dbReference type="NCBI Taxonomy" id="1318617"/>
    <lineage>
        <taxon>Bacteria</taxon>
        <taxon>Bacillati</taxon>
        <taxon>Mycoplasmatota</taxon>
        <taxon>Mycoplasmoidales</taxon>
        <taxon>Mycoplasmoidaceae</taxon>
        <taxon>Malacoplasma</taxon>
    </lineage>
</organism>
<keyword evidence="9 11" id="KW-0030">Aminoacyl-tRNA synthetase</keyword>
<evidence type="ECO:0000313" key="16">
    <source>
        <dbReference type="Proteomes" id="UP000030066"/>
    </source>
</evidence>
<protein>
    <recommendedName>
        <fullName evidence="11">Arginine--tRNA ligase</fullName>
        <ecNumber evidence="11">6.1.1.19</ecNumber>
    </recommendedName>
    <alternativeName>
        <fullName evidence="11">Arginyl-tRNA synthetase</fullName>
        <shortName evidence="11">ArgRS</shortName>
    </alternativeName>
</protein>
<dbReference type="EMBL" id="CP007711">
    <property type="protein sequence ID" value="AIV03517.1"/>
    <property type="molecule type" value="Genomic_DNA"/>
</dbReference>
<sequence length="573" mass="65952">MINMDVRVVSNKNVIKIIQAEIAKAVSHTVDFLNEANISHKQIKIIIEKTKNPKFGDFTTNVALSIGLKKERAFLFASEIAKRLQNNKYFKTVNAVQPGFINLRISPLLMRRVIGEVLKKKDKFGKSKRNKQTWQIEFVSANPTGLLHIGHARNAAIGDTLANILAACGYDVVREYYINDAGNQIEKLALSVLIRYLNLYDQNITLPEDSYHGSEIIDVAEALKKLFHERYTGLKFDNDHIIVASSQEEILKNEIKRFSKNYLLDLIAETLEKFGVNMDIWFPESFLYKNNIIPSVLEKMKDSIYTADNATWLKTTLYGDDKDRVLIKSDGNYTYFLPDIAYHTIKMSRGYDKTIDIWGADHKSYADRMKIAMQLAGFKKEQLEILIMQMVRLIKNGEEFKMSKRTGNSLTLNDLVEAIGKDPARWYLVSQPMTTHLEIDVDKALSHDNNNPLYYVQYAYARINQIINKTKRKSYSFSKEFSELNNELEHELITYLATYEMTLNKIAQNFEVNILTLYLTNLAKTFHAYYAQVKIIDETNEQLSEQRLYLVKAVGQVIANGLKLLTIKPLEKM</sequence>
<evidence type="ECO:0000256" key="7">
    <source>
        <dbReference type="ARBA" id="ARBA00022840"/>
    </source>
</evidence>
<dbReference type="FunFam" id="1.10.730.10:FF:000006">
    <property type="entry name" value="Arginyl-tRNA synthetase 2, mitochondrial"/>
    <property type="match status" value="1"/>
</dbReference>
<dbReference type="FunFam" id="3.40.50.620:FF:000062">
    <property type="entry name" value="Arginine--tRNA ligase"/>
    <property type="match status" value="1"/>
</dbReference>
<dbReference type="Gene3D" id="1.10.730.10">
    <property type="entry name" value="Isoleucyl-tRNA Synthetase, Domain 1"/>
    <property type="match status" value="1"/>
</dbReference>
<dbReference type="NCBIfam" id="TIGR00456">
    <property type="entry name" value="argS"/>
    <property type="match status" value="1"/>
</dbReference>
<proteinExistence type="inferred from homology"/>
<dbReference type="InterPro" id="IPR005148">
    <property type="entry name" value="Arg-tRNA-synth_N"/>
</dbReference>
<dbReference type="SUPFAM" id="SSF52374">
    <property type="entry name" value="Nucleotidylyl transferase"/>
    <property type="match status" value="1"/>
</dbReference>
<accession>A0A097SSD8</accession>
<evidence type="ECO:0000256" key="4">
    <source>
        <dbReference type="ARBA" id="ARBA00022490"/>
    </source>
</evidence>
<dbReference type="InterPro" id="IPR035684">
    <property type="entry name" value="ArgRS_core"/>
</dbReference>
<dbReference type="SUPFAM" id="SSF55190">
    <property type="entry name" value="Arginyl-tRNA synthetase (ArgRS), N-terminal 'additional' domain"/>
    <property type="match status" value="1"/>
</dbReference>